<dbReference type="Pfam" id="PF12822">
    <property type="entry name" value="ECF_trnsprt"/>
    <property type="match status" value="1"/>
</dbReference>
<dbReference type="Gene3D" id="1.10.1760.20">
    <property type="match status" value="1"/>
</dbReference>
<sequence length="181" mass="18986">MKKPTTRDLILAALFVALGLLLPVMFHAIGAGPVMLPMHIPVLLCGFICGWQYGAICGLIVPLLSSVITGMPPIFPTAPAMMCELCAYGALTGLLYRKQGRNVYLSLIGAMLGGRLVSGLANALFMGVAGKPYGLAAFLTGAFATALPGIALQLIVIPLLVLALQRAGLIEGRVREERKVA</sequence>
<keyword evidence="3" id="KW-1185">Reference proteome</keyword>
<keyword evidence="1" id="KW-1133">Transmembrane helix</keyword>
<evidence type="ECO:0000313" key="2">
    <source>
        <dbReference type="EMBL" id="TCL45320.1"/>
    </source>
</evidence>
<gene>
    <name evidence="2" type="ORF">EDD78_101303</name>
</gene>
<dbReference type="GO" id="GO:0022857">
    <property type="term" value="F:transmembrane transporter activity"/>
    <property type="evidence" value="ECO:0007669"/>
    <property type="project" value="InterPro"/>
</dbReference>
<evidence type="ECO:0000313" key="3">
    <source>
        <dbReference type="Proteomes" id="UP000294682"/>
    </source>
</evidence>
<dbReference type="OrthoDB" id="9815422at2"/>
<name>A0A9X8Y9J4_9FIRM</name>
<dbReference type="InterPro" id="IPR024529">
    <property type="entry name" value="ECF_trnsprt_substrate-spec"/>
</dbReference>
<reference evidence="2 3" key="1">
    <citation type="submission" date="2019-03" db="EMBL/GenBank/DDBJ databases">
        <title>Genomic Encyclopedia of Type Strains, Phase IV (KMG-IV): sequencing the most valuable type-strain genomes for metagenomic binning, comparative biology and taxonomic classification.</title>
        <authorList>
            <person name="Goeker M."/>
        </authorList>
    </citation>
    <scope>NUCLEOTIDE SEQUENCE [LARGE SCALE GENOMIC DNA]</scope>
    <source>
        <strain evidence="2 3">DSM 100433</strain>
    </source>
</reference>
<feature type="transmembrane region" description="Helical" evidence="1">
    <location>
        <begin position="135"/>
        <end position="164"/>
    </location>
</feature>
<dbReference type="AlphaFoldDB" id="A0A9X8Y9J4"/>
<feature type="transmembrane region" description="Helical" evidence="1">
    <location>
        <begin position="40"/>
        <end position="64"/>
    </location>
</feature>
<keyword evidence="1" id="KW-0472">Membrane</keyword>
<protein>
    <submittedName>
        <fullName evidence="2">Thiamine transporter ThiT</fullName>
    </submittedName>
</protein>
<proteinExistence type="predicted"/>
<dbReference type="EMBL" id="SLUK01000001">
    <property type="protein sequence ID" value="TCL45320.1"/>
    <property type="molecule type" value="Genomic_DNA"/>
</dbReference>
<dbReference type="RefSeq" id="WP_079698235.1">
    <property type="nucleotide sequence ID" value="NZ_SLUK01000001.1"/>
</dbReference>
<keyword evidence="1" id="KW-0812">Transmembrane</keyword>
<dbReference type="Proteomes" id="UP000294682">
    <property type="component" value="Unassembled WGS sequence"/>
</dbReference>
<comment type="caution">
    <text evidence="2">The sequence shown here is derived from an EMBL/GenBank/DDBJ whole genome shotgun (WGS) entry which is preliminary data.</text>
</comment>
<accession>A0A9X8Y9J4</accession>
<organism evidence="2 3">
    <name type="scientific">Harryflintia acetispora</name>
    <dbReference type="NCBI Taxonomy" id="1849041"/>
    <lineage>
        <taxon>Bacteria</taxon>
        <taxon>Bacillati</taxon>
        <taxon>Bacillota</taxon>
        <taxon>Clostridia</taxon>
        <taxon>Eubacteriales</taxon>
        <taxon>Oscillospiraceae</taxon>
        <taxon>Harryflintia</taxon>
    </lineage>
</organism>
<feature type="transmembrane region" description="Helical" evidence="1">
    <location>
        <begin position="103"/>
        <end position="129"/>
    </location>
</feature>
<evidence type="ECO:0000256" key="1">
    <source>
        <dbReference type="SAM" id="Phobius"/>
    </source>
</evidence>